<dbReference type="PROSITE" id="PS50097">
    <property type="entry name" value="BTB"/>
    <property type="match status" value="1"/>
</dbReference>
<organism evidence="2 3">
    <name type="scientific">Mycena rosella</name>
    <name type="common">Pink bonnet</name>
    <name type="synonym">Agaricus rosellus</name>
    <dbReference type="NCBI Taxonomy" id="1033263"/>
    <lineage>
        <taxon>Eukaryota</taxon>
        <taxon>Fungi</taxon>
        <taxon>Dikarya</taxon>
        <taxon>Basidiomycota</taxon>
        <taxon>Agaricomycotina</taxon>
        <taxon>Agaricomycetes</taxon>
        <taxon>Agaricomycetidae</taxon>
        <taxon>Agaricales</taxon>
        <taxon>Marasmiineae</taxon>
        <taxon>Mycenaceae</taxon>
        <taxon>Mycena</taxon>
    </lineage>
</organism>
<dbReference type="Pfam" id="PF00651">
    <property type="entry name" value="BTB"/>
    <property type="match status" value="1"/>
</dbReference>
<name>A0AAD7G805_MYCRO</name>
<sequence>MSPDVDAPAAALASPRRLSFLPSPSAWLAAPLLFSMSQASSRPVSAAPSSRLVRKHLDATRCEEFWFHDGSIVLLVGALMFRVHQTVLATHSEVFADLFIVPQPPVGTKGQETIEGCPVVLLHDNQTDFTDLLRGIYHPAHFETPPEDLGDLLSWISGMLRLSTKYMIAALRQRCISVLKARFPATFADYNAMMAHPQRKHYKSDDVMRAVRLAQECGLRELLPYAYYCVARMGLTRIATDSAADVSWREKAICLVGRERLRWAEMSLSHSFLFAFQPAPRCATPQCAIARGPQKEWRVLEAARAPNPLKHFTRWAAMNVCGECIAHAQTQHEAGREEVWQHLPVIFELAAWEELREQA</sequence>
<comment type="caution">
    <text evidence="2">The sequence shown here is derived from an EMBL/GenBank/DDBJ whole genome shotgun (WGS) entry which is preliminary data.</text>
</comment>
<evidence type="ECO:0000313" key="3">
    <source>
        <dbReference type="Proteomes" id="UP001221757"/>
    </source>
</evidence>
<dbReference type="InterPro" id="IPR011333">
    <property type="entry name" value="SKP1/BTB/POZ_sf"/>
</dbReference>
<dbReference type="InterPro" id="IPR000210">
    <property type="entry name" value="BTB/POZ_dom"/>
</dbReference>
<dbReference type="SMART" id="SM00225">
    <property type="entry name" value="BTB"/>
    <property type="match status" value="1"/>
</dbReference>
<evidence type="ECO:0000313" key="2">
    <source>
        <dbReference type="EMBL" id="KAJ7665733.1"/>
    </source>
</evidence>
<dbReference type="Gene3D" id="3.30.710.10">
    <property type="entry name" value="Potassium Channel Kv1.1, Chain A"/>
    <property type="match status" value="1"/>
</dbReference>
<dbReference type="Proteomes" id="UP001221757">
    <property type="component" value="Unassembled WGS sequence"/>
</dbReference>
<protein>
    <recommendedName>
        <fullName evidence="1">BTB domain-containing protein</fullName>
    </recommendedName>
</protein>
<proteinExistence type="predicted"/>
<dbReference type="AlphaFoldDB" id="A0AAD7G805"/>
<reference evidence="2" key="1">
    <citation type="submission" date="2023-03" db="EMBL/GenBank/DDBJ databases">
        <title>Massive genome expansion in bonnet fungi (Mycena s.s.) driven by repeated elements and novel gene families across ecological guilds.</title>
        <authorList>
            <consortium name="Lawrence Berkeley National Laboratory"/>
            <person name="Harder C.B."/>
            <person name="Miyauchi S."/>
            <person name="Viragh M."/>
            <person name="Kuo A."/>
            <person name="Thoen E."/>
            <person name="Andreopoulos B."/>
            <person name="Lu D."/>
            <person name="Skrede I."/>
            <person name="Drula E."/>
            <person name="Henrissat B."/>
            <person name="Morin E."/>
            <person name="Kohler A."/>
            <person name="Barry K."/>
            <person name="LaButti K."/>
            <person name="Morin E."/>
            <person name="Salamov A."/>
            <person name="Lipzen A."/>
            <person name="Mereny Z."/>
            <person name="Hegedus B."/>
            <person name="Baldrian P."/>
            <person name="Stursova M."/>
            <person name="Weitz H."/>
            <person name="Taylor A."/>
            <person name="Grigoriev I.V."/>
            <person name="Nagy L.G."/>
            <person name="Martin F."/>
            <person name="Kauserud H."/>
        </authorList>
    </citation>
    <scope>NUCLEOTIDE SEQUENCE</scope>
    <source>
        <strain evidence="2">CBHHK067</strain>
    </source>
</reference>
<dbReference type="EMBL" id="JARKIE010000213">
    <property type="protein sequence ID" value="KAJ7665733.1"/>
    <property type="molecule type" value="Genomic_DNA"/>
</dbReference>
<feature type="domain" description="BTB" evidence="1">
    <location>
        <begin position="70"/>
        <end position="137"/>
    </location>
</feature>
<keyword evidence="3" id="KW-1185">Reference proteome</keyword>
<dbReference type="SUPFAM" id="SSF54695">
    <property type="entry name" value="POZ domain"/>
    <property type="match status" value="1"/>
</dbReference>
<gene>
    <name evidence="2" type="ORF">B0H17DRAFT_1090399</name>
</gene>
<evidence type="ECO:0000259" key="1">
    <source>
        <dbReference type="PROSITE" id="PS50097"/>
    </source>
</evidence>
<accession>A0AAD7G805</accession>